<dbReference type="InterPro" id="IPR019415">
    <property type="entry name" value="FMP27_SW_RBG"/>
</dbReference>
<dbReference type="SMART" id="SM01214">
    <property type="entry name" value="Fmp27_GFWDK"/>
    <property type="match status" value="1"/>
</dbReference>
<evidence type="ECO:0000313" key="7">
    <source>
        <dbReference type="Proteomes" id="UP000006352"/>
    </source>
</evidence>
<gene>
    <name evidence="6" type="ORF">FIBRA_05285</name>
</gene>
<dbReference type="PANTHER" id="PTHR15678:SF6">
    <property type="entry name" value="BRIDGE-LIKE LIPID TRANSFER PROTEIN FAMILY MEMBER 2"/>
    <property type="match status" value="1"/>
</dbReference>
<evidence type="ECO:0000313" key="6">
    <source>
        <dbReference type="EMBL" id="CCM03163.1"/>
    </source>
</evidence>
<dbReference type="STRING" id="599839.J4G8Z9"/>
<dbReference type="InParanoid" id="J4G8Z9"/>
<dbReference type="SMART" id="SM01215">
    <property type="entry name" value="Fmp27_SW"/>
    <property type="match status" value="1"/>
</dbReference>
<keyword evidence="7" id="KW-1185">Reference proteome</keyword>
<reference evidence="6 7" key="1">
    <citation type="journal article" date="2012" name="Appl. Environ. Microbiol.">
        <title>Short-read sequencing for genomic analysis of the brown rot fungus Fibroporia radiculosa.</title>
        <authorList>
            <person name="Tang J.D."/>
            <person name="Perkins A.D."/>
            <person name="Sonstegard T.S."/>
            <person name="Schroeder S.G."/>
            <person name="Burgess S.C."/>
            <person name="Diehl S.V."/>
        </authorList>
    </citation>
    <scope>NUCLEOTIDE SEQUENCE [LARGE SCALE GENOMIC DNA]</scope>
    <source>
        <strain evidence="6 7">TFFH 294</strain>
    </source>
</reference>
<sequence>MVLTYVFSVLRTLVLASPTDYSLWAVFILWAVRLISLSLIFRIYVGPSIIRLISKRLRVRSVSLRSIRGIYFRAGSGTLRVDRIGISYHRPSAEIARRFSIVVEGVKVELDRRKDNTRLEPSFSRKRSGSPSFTFSPLVRRSWPAIWSVLRILYAVLEPYVRPVVRSLFVSILRLVIRALPAITHVLDFELHSAVVTLADVPGLELSVRQAKLYTTITLSSIDGVIIPGTRRHAHHTRRHKSLANVADWNARIAGSLRRTWDRAWGATQVTASLTLGIKHITGTASSVSLQNLPKASATGEYHPFYVYGMAFVDVPSTTFTALVRIDPHRAIEPHSVETSLKLDTVDIKIDAIQRLLKLLRSRPRQQSLSELNEQLPLSPASMQTPLSASLSPPLPNRRFPWPSPMSPGSPLMEALSSASMRLGWGHKHIPVRRLGSKAVSSHLSFLKAVNIIITKLQLQHGPQLNERDVSQTFVATLRGIDLHVGLSHPGSNPIHRKMLGTGSVPDDDLGADVYRLNLSTNRISLDRSGSGAIVDHLQVLSIGSLQVDAMISQWPSPWLCSPRFLSGDPNSQLLAVNIDLGEVRLTERLEVLRVILARQQPPAEPTDGRAPLPSILSPVPRIAFGFKVGPVIARLISSGVQTNEDPFALEARTDGLVLALDSHYLSLPDKRSTHALHDHLNLKMEFFLNCSLQRTSIHLQFGSELSSRHERGSPAEFSHHSGDGLLNLDTFEIIGHGNGIGDIAEEGNCAITLDVPSLFTDLRCSTEAISIELWQPSVLKAISRLSAYFIKGTKKPEHTSARYVLDSLPFGLSASISVGRFVVFVTAPDLAPGEELGITRGVAAHLGFSLRYCAVHNRHYDRISNLLARSQKRLRLALPTEHIVQAVAGTTTPVQTPSPRALIGIALWDVALRDAVATPFTADDPYCHAEQDVNLTSKEFLRIANVDIDMVLSGLRPNGTYRPGSKDDLLITAAVSRIRGSLRLAHIYHLLLAVETLKGLLPPSSSEKRSAPTHSTLSLSLQCDIKEAQLLFEFPLRSKLYLQISYLCCTGSPLKKITLKWSSIILAIAVSTIRDGSPREEWEELARLSDWSISLPLHINPTSILVEGNSGRLRIPFDFVLADLILDVNLTVKSAKHLIRMVSDGQYSKPPVPEAEDAKIVPNISITIRCLTIDAADENLESRMGLIWRTGYEAARLRQERDEAFQAKVSTILTSNYAHPQPHDVDSDFQFGSKHTVSISNARERLYQVHSVAWKSSFMKANSLQKSREDKYTRHAIGRRSKEDLYHDLVSVNPMQAIPPLLRISWDSLILNLSAPKTLIDNIPELLFSAGDGLPKDTQFSLLVPLHINFTVASLRMTFREYPLPLLNIPPNSIIGSPALEFDTNLVIAEEMGTDCSVEWFPCEVVHANSGIHGAPALSIPVPKTIMPVKTYAQPTIRVLTDGTTDLAWAVSYGPATQDFMRVIDTLSHAPRDPSPPIGFWDKLRLILHWRVKVFFKGDVQFNMKGSRDPYGLSGDGAGFALSWRGDPCVFIGQPNEQGELIQVKSDTMLIIIPNVQETWGQNGEVDEPTLRHSISATPFSTFNPRRSRESRVCAKVSSGTCFGVGFVLERSCGSECGTCTGKPFDRECRFFDFLPHYKVKLETKAGIPEPKSFEDSYNGFRSDFIHMSISLTSGLRNGGGRHKVAPSSLHLSPEVFEHFWAWYALFDGALSLPIRQGSLYSRKRPVSPKFGQHLATLKYRVLIEQFFITHLYVDNSCDAWADGVTPFVGVKALIDRFQVDMHQRDQESSRLVHGEPKAVHHKAFYAIEVVMKGLDLRSMLAVFSEPLKQEVRMESSPLVSNYRSEIKTDSVSQESEWIDCDDFDRNQWSPDKAPTVYLQPVGYCPHFTYFKRATDENAENPENVPVRSKFGAEKTHICHLGQEASVTQVQISLTGSRIKELQQKLAHCSAKASTSNDGDENELRKKIALLNNYVQHLHKIDATSFSAVPQRIQSYHMPSDAVSPEDWAEFDHVYQVHSPQIYLNRTIRDVMMQYYYCSRAKRGIEYHMATRAVKFIRDQAQAALADLVQDKDGHRKPVSNAQAAAIAVRNFFTGENTSSTPVDDGQPYSVDDPGSIDPLDGWSEDVSLQKSHFCLLLKPQFVLRSEANSESDHDSVCVLAAVQGKLTSFAILDSANADDPVSGLVMNRNFASIVGLQTFSPSTANMSGDGYVPLEVLIDLRCENSAFDRLVPQTNALFQYDKFNRLRLRNDVTSVAQTGQNSNRQHDHLQNQTDLVRVHVPRFTVSANDGHFQAIANIVTRLILFSDAALKDRSDKLERMLFNYDFTNLASAADVVANMQIRLRHALETRQEAVRQLHQYGNEGQVEILRIDAHIILLAEELNLIFDAIKLAQDKANDHPEQKSALLLHTSSSEISWRMLDQQGQLLAKLAVRDINFYWLSRQDSSIVNQLVLGDLQAFDGAADAEWTEILSKHTDPITHPLVKRKLFVVADWIVLPPVGGITIYERFELTFHPMRLQLDTRTGRRIMEYVWPARRHREHSDDELHGLDSLPDSPSPTSDHANILIIPDSPLSPRRSSWDVSPLKSPDASKLTPVPLRKLGTSRSFTDLRNASRSDTLRSPGLHKTRSTDALVTLSKPSRSVTSQVSKDSEGTKERNGQSRKRHEIDDATEMKTRSSQKTFVWVRVNSLYLLLSIAKEDSFLCRDARIRTRDLEYRNQTWSFEELVDQFIPSGRNWRGWVKMAFQQPLVPVLPVARELISKTKWIAPKSHHSHTLDEHHRSTLLPFQARQMTSSSSSGSTATGSRTTSTPTGTLLSSSKGRAMSLFHLHNKTATPIVASSLTTEPEEIQDSSDASSRRRGRPRVFSVFKRRNQTGMRSSMDSDMSTTSVGSSRPSEQSSREDSNANGDA</sequence>
<dbReference type="InterPro" id="IPR019441">
    <property type="entry name" value="FMP27/BLTP2/Hobbit_GFWDK_RBG"/>
</dbReference>
<dbReference type="Pfam" id="PF10344">
    <property type="entry name" value="Hobbit"/>
    <property type="match status" value="2"/>
</dbReference>
<feature type="region of interest" description="Disordered" evidence="1">
    <location>
        <begin position="2791"/>
        <end position="2819"/>
    </location>
</feature>
<accession>J4G8Z9</accession>
<organism evidence="6 7">
    <name type="scientific">Fibroporia radiculosa</name>
    <dbReference type="NCBI Taxonomy" id="599839"/>
    <lineage>
        <taxon>Eukaryota</taxon>
        <taxon>Fungi</taxon>
        <taxon>Dikarya</taxon>
        <taxon>Basidiomycota</taxon>
        <taxon>Agaricomycotina</taxon>
        <taxon>Agaricomycetes</taxon>
        <taxon>Polyporales</taxon>
        <taxon>Fibroporiaceae</taxon>
        <taxon>Fibroporia</taxon>
    </lineage>
</organism>
<dbReference type="OrthoDB" id="1562405at2759"/>
<evidence type="ECO:0008006" key="8">
    <source>
        <dbReference type="Google" id="ProtNLM"/>
    </source>
</evidence>
<dbReference type="GeneID" id="24098074"/>
<feature type="region of interest" description="Disordered" evidence="1">
    <location>
        <begin position="2544"/>
        <end position="2673"/>
    </location>
</feature>
<feature type="compositionally biased region" description="Basic and acidic residues" evidence="1">
    <location>
        <begin position="2650"/>
        <end position="2673"/>
    </location>
</feature>
<feature type="domain" description="FMP27/BLTP2/Hobbit GFWDK motif-containing RBG unit" evidence="3">
    <location>
        <begin position="1362"/>
        <end position="1514"/>
    </location>
</feature>
<dbReference type="HOGENOM" id="CLU_000202_1_0_1"/>
<keyword evidence="2" id="KW-0812">Transmembrane</keyword>
<dbReference type="InterPro" id="IPR045167">
    <property type="entry name" value="Hobbit"/>
</dbReference>
<feature type="compositionally biased region" description="Polar residues" evidence="1">
    <location>
        <begin position="2638"/>
        <end position="2649"/>
    </location>
</feature>
<dbReference type="Proteomes" id="UP000006352">
    <property type="component" value="Unassembled WGS sequence"/>
</dbReference>
<feature type="compositionally biased region" description="Low complexity" evidence="1">
    <location>
        <begin position="2876"/>
        <end position="2895"/>
    </location>
</feature>
<dbReference type="InterPro" id="IPR019449">
    <property type="entry name" value="FMP27_WPPW_RBG"/>
</dbReference>
<evidence type="ECO:0000259" key="5">
    <source>
        <dbReference type="SMART" id="SM01216"/>
    </source>
</evidence>
<evidence type="ECO:0000259" key="4">
    <source>
        <dbReference type="SMART" id="SM01215"/>
    </source>
</evidence>
<feature type="compositionally biased region" description="Basic residues" evidence="1">
    <location>
        <begin position="2859"/>
        <end position="2874"/>
    </location>
</feature>
<feature type="domain" description="FMP27 SW motif-containing RBG unit" evidence="4">
    <location>
        <begin position="1242"/>
        <end position="1344"/>
    </location>
</feature>
<dbReference type="RefSeq" id="XP_012182446.1">
    <property type="nucleotide sequence ID" value="XM_012327056.1"/>
</dbReference>
<evidence type="ECO:0000259" key="3">
    <source>
        <dbReference type="SMART" id="SM01214"/>
    </source>
</evidence>
<dbReference type="SMART" id="SM01216">
    <property type="entry name" value="Fmp27_WPPW"/>
    <property type="match status" value="1"/>
</dbReference>
<dbReference type="EMBL" id="HE797103">
    <property type="protein sequence ID" value="CCM03163.1"/>
    <property type="molecule type" value="Genomic_DNA"/>
</dbReference>
<evidence type="ECO:0000256" key="2">
    <source>
        <dbReference type="SAM" id="Phobius"/>
    </source>
</evidence>
<name>J4G8Z9_9APHY</name>
<dbReference type="PANTHER" id="PTHR15678">
    <property type="entry name" value="ANTIGEN MLAA-22-RELATED"/>
    <property type="match status" value="1"/>
</dbReference>
<feature type="transmembrane region" description="Helical" evidence="2">
    <location>
        <begin position="26"/>
        <end position="45"/>
    </location>
</feature>
<feature type="domain" description="FMP27 WPPW motif-containing RBG unit" evidence="5">
    <location>
        <begin position="1771"/>
        <end position="2219"/>
    </location>
</feature>
<feature type="compositionally biased region" description="Low complexity" evidence="1">
    <location>
        <begin position="2794"/>
        <end position="2819"/>
    </location>
</feature>
<feature type="region of interest" description="Disordered" evidence="1">
    <location>
        <begin position="2839"/>
        <end position="2911"/>
    </location>
</feature>
<protein>
    <recommendedName>
        <fullName evidence="8">Golgi-body localization protein domain-containing protein</fullName>
    </recommendedName>
</protein>
<feature type="compositionally biased region" description="Low complexity" evidence="1">
    <location>
        <begin position="2550"/>
        <end position="2562"/>
    </location>
</feature>
<keyword evidence="2" id="KW-0472">Membrane</keyword>
<evidence type="ECO:0000256" key="1">
    <source>
        <dbReference type="SAM" id="MobiDB-lite"/>
    </source>
</evidence>
<proteinExistence type="predicted"/>
<keyword evidence="2" id="KW-1133">Transmembrane helix</keyword>